<reference evidence="1" key="1">
    <citation type="submission" date="2014-09" db="EMBL/GenBank/DDBJ databases">
        <authorList>
            <person name="Magalhaes I.L.F."/>
            <person name="Oliveira U."/>
            <person name="Santos F.R."/>
            <person name="Vidigal T.H.D.A."/>
            <person name="Brescovit A.D."/>
            <person name="Santos A.J."/>
        </authorList>
    </citation>
    <scope>NUCLEOTIDE SEQUENCE</scope>
    <source>
        <tissue evidence="1">Shoot tissue taken approximately 20 cm above the soil surface</tissue>
    </source>
</reference>
<protein>
    <submittedName>
        <fullName evidence="1">Uncharacterized protein</fullName>
    </submittedName>
</protein>
<accession>A0A0A9ARU9</accession>
<name>A0A0A9ARU9_ARUDO</name>
<organism evidence="1">
    <name type="scientific">Arundo donax</name>
    <name type="common">Giant reed</name>
    <name type="synonym">Donax arundinaceus</name>
    <dbReference type="NCBI Taxonomy" id="35708"/>
    <lineage>
        <taxon>Eukaryota</taxon>
        <taxon>Viridiplantae</taxon>
        <taxon>Streptophyta</taxon>
        <taxon>Embryophyta</taxon>
        <taxon>Tracheophyta</taxon>
        <taxon>Spermatophyta</taxon>
        <taxon>Magnoliopsida</taxon>
        <taxon>Liliopsida</taxon>
        <taxon>Poales</taxon>
        <taxon>Poaceae</taxon>
        <taxon>PACMAD clade</taxon>
        <taxon>Arundinoideae</taxon>
        <taxon>Arundineae</taxon>
        <taxon>Arundo</taxon>
    </lineage>
</organism>
<proteinExistence type="predicted"/>
<reference evidence="1" key="2">
    <citation type="journal article" date="2015" name="Data Brief">
        <title>Shoot transcriptome of the giant reed, Arundo donax.</title>
        <authorList>
            <person name="Barrero R.A."/>
            <person name="Guerrero F.D."/>
            <person name="Moolhuijzen P."/>
            <person name="Goolsby J.A."/>
            <person name="Tidwell J."/>
            <person name="Bellgard S.E."/>
            <person name="Bellgard M.I."/>
        </authorList>
    </citation>
    <scope>NUCLEOTIDE SEQUENCE</scope>
    <source>
        <tissue evidence="1">Shoot tissue taken approximately 20 cm above the soil surface</tissue>
    </source>
</reference>
<dbReference type="AlphaFoldDB" id="A0A0A9ARU9"/>
<dbReference type="EMBL" id="GBRH01243411">
    <property type="protein sequence ID" value="JAD54484.1"/>
    <property type="molecule type" value="Transcribed_RNA"/>
</dbReference>
<sequence length="24" mass="2902">METSIFFLLPVNYHVHQLNYILLP</sequence>
<evidence type="ECO:0000313" key="1">
    <source>
        <dbReference type="EMBL" id="JAD54484.1"/>
    </source>
</evidence>